<evidence type="ECO:0000313" key="4">
    <source>
        <dbReference type="EMBL" id="GEU82060.1"/>
    </source>
</evidence>
<feature type="compositionally biased region" description="Basic and acidic residues" evidence="1">
    <location>
        <begin position="257"/>
        <end position="301"/>
    </location>
</feature>
<evidence type="ECO:0000259" key="3">
    <source>
        <dbReference type="Pfam" id="PF17919"/>
    </source>
</evidence>
<dbReference type="Pfam" id="PF13456">
    <property type="entry name" value="RVT_3"/>
    <property type="match status" value="1"/>
</dbReference>
<name>A0A6L2N7H1_TANCI</name>
<dbReference type="Pfam" id="PF17919">
    <property type="entry name" value="RT_RNaseH_2"/>
    <property type="match status" value="1"/>
</dbReference>
<dbReference type="Gene3D" id="3.30.420.10">
    <property type="entry name" value="Ribonuclease H-like superfamily/Ribonuclease H"/>
    <property type="match status" value="1"/>
</dbReference>
<evidence type="ECO:0000256" key="1">
    <source>
        <dbReference type="SAM" id="MobiDB-lite"/>
    </source>
</evidence>
<feature type="compositionally biased region" description="Basic and acidic residues" evidence="1">
    <location>
        <begin position="220"/>
        <end position="231"/>
    </location>
</feature>
<dbReference type="AlphaFoldDB" id="A0A6L2N7H1"/>
<feature type="domain" description="RNase H type-1" evidence="2">
    <location>
        <begin position="1006"/>
        <end position="1087"/>
    </location>
</feature>
<dbReference type="EMBL" id="BKCJ010008407">
    <property type="protein sequence ID" value="GEU82060.1"/>
    <property type="molecule type" value="Genomic_DNA"/>
</dbReference>
<dbReference type="InterPro" id="IPR002156">
    <property type="entry name" value="RNaseH_domain"/>
</dbReference>
<dbReference type="InterPro" id="IPR043128">
    <property type="entry name" value="Rev_trsase/Diguanyl_cyclase"/>
</dbReference>
<proteinExistence type="predicted"/>
<protein>
    <recommendedName>
        <fullName evidence="5">Reverse transcriptase domain-containing protein</fullName>
    </recommendedName>
</protein>
<feature type="compositionally biased region" description="Basic and acidic residues" evidence="1">
    <location>
        <begin position="39"/>
        <end position="49"/>
    </location>
</feature>
<accession>A0A6L2N7H1</accession>
<feature type="region of interest" description="Disordered" evidence="1">
    <location>
        <begin position="220"/>
        <end position="358"/>
    </location>
</feature>
<sequence length="1273" mass="146502">MPESNRGVRPHDKILPIIAKKVHQEKVQQEKLKVVKARLNFEETSRHSESGTLSKRKSLKERFKHRHARSMSESPEPRRGHSKSSRDKGSERRTMFKRLEKGVSHRLGDKEKNVSTHSRDSRHRSNHSSHGDTKSCYQSSRSRETEIASEKHRIKRESSRRTEALSESEGIVGGHWKSIPKKQKSSVEDDLSQPWILPIIAEKVHQEKVHQEKLKVVKARLNFEETSRHSESGTPSRRKSLKERFKHRHARSMSESPEPRCGHSKSSRDKGPERRTMFKRLEKGVSHKLGDKEKNVSAHSRDSRHRSNHSSRGDTKSCYQGSRSRETEIASEKHRIKRESSRRTEALSESEGIESIPRKLPPTKKIHQRPVEIHNIKQIDGESTEEFMRWYKLECRDVKGALKCMKISGFMHGIRNPELIKRLHDKIPKSVDEMMRVTTKFLRGEVAASNHERKKSFSSWKQQEARQKQNFKKGSFWNQQRTRRKQDRFTLLTKTPKEILALDKGKFKPYPPMTTPLEKRNASKFYEFHGEMGIPLTNELKQSSGKDQAKVAKKGETSKKDKPLPILMVQTWERLVRQKITQSFSSESVISFSPLGEEDGTEGPMIIETKMGGRYVHRMKAMGKENSGLLKFPVTGETVTLRSSKIITLECTMISGPGVPQPVINQVTEEKSQVAIHPEYPKQTIAIAGECAWISTKHVPKTAIVTRNRLEVESLGGYPFKCFINVYKGYHQIKMPEEDEEKTVFVTSQGIFCYSKMSFELKNARATYQRLVDKAFQKQIGRNWREGTFLGYKVDAGGARVCPDKVEAVLSLPSPRCLKDMQKLNGKPASLNRFLSKFAEKSLPLFKTLKTCTKKRDFQWTAEAEMAFKKIKQWIAELPMLAAPKEKEELIMYLVAAKEAISAILMTERDGKQIPIYFVSRALQGPKVNYTPMEKLILALVTRRLLKWRFELEEHDIHYRLRTSVKGQILADFVVERPKDDTLDTLMEDMKELSAPWILFTDGSSCINEYEALIAGLRIARQMRVQNLQANVDSKLLANQVNEVYVAKESSMIKYFEKVKNPASTFKEFSIKQVPRGENKKADARSKIASTSFTHLSKQLLVEELKEKPIDEKEVLAVIEEERHTWMTTVYEYLTKGILLEEKRKAMAIHRKAGRYAANYVLKEIHEGSCSMHSGPRSVVTKALRSGNSDRDWHANLKEYESQYNKNNEALGINLDLVEEKREQETIQEARSKAKIEKYYNARVRNTSFRSGDLVYRNNEASHAKDEGKLGPK</sequence>
<feature type="compositionally biased region" description="Basic and acidic residues" evidence="1">
    <location>
        <begin position="323"/>
        <end position="346"/>
    </location>
</feature>
<evidence type="ECO:0008006" key="5">
    <source>
        <dbReference type="Google" id="ProtNLM"/>
    </source>
</evidence>
<dbReference type="GO" id="GO:0003676">
    <property type="term" value="F:nucleic acid binding"/>
    <property type="evidence" value="ECO:0007669"/>
    <property type="project" value="InterPro"/>
</dbReference>
<dbReference type="SUPFAM" id="SSF56672">
    <property type="entry name" value="DNA/RNA polymerases"/>
    <property type="match status" value="1"/>
</dbReference>
<dbReference type="InterPro" id="IPR043502">
    <property type="entry name" value="DNA/RNA_pol_sf"/>
</dbReference>
<dbReference type="InterPro" id="IPR036397">
    <property type="entry name" value="RNaseH_sf"/>
</dbReference>
<dbReference type="SUPFAM" id="SSF53098">
    <property type="entry name" value="Ribonuclease H-like"/>
    <property type="match status" value="1"/>
</dbReference>
<dbReference type="PANTHER" id="PTHR48475:SF2">
    <property type="entry name" value="RIBONUCLEASE H"/>
    <property type="match status" value="1"/>
</dbReference>
<comment type="caution">
    <text evidence="4">The sequence shown here is derived from an EMBL/GenBank/DDBJ whole genome shotgun (WGS) entry which is preliminary data.</text>
</comment>
<feature type="compositionally biased region" description="Basic and acidic residues" evidence="1">
    <location>
        <begin position="75"/>
        <end position="119"/>
    </location>
</feature>
<reference evidence="4" key="1">
    <citation type="journal article" date="2019" name="Sci. Rep.">
        <title>Draft genome of Tanacetum cinerariifolium, the natural source of mosquito coil.</title>
        <authorList>
            <person name="Yamashiro T."/>
            <person name="Shiraishi A."/>
            <person name="Satake H."/>
            <person name="Nakayama K."/>
        </authorList>
    </citation>
    <scope>NUCLEOTIDE SEQUENCE</scope>
</reference>
<dbReference type="Gene3D" id="3.10.10.10">
    <property type="entry name" value="HIV Type 1 Reverse Transcriptase, subunit A, domain 1"/>
    <property type="match status" value="1"/>
</dbReference>
<dbReference type="Gene3D" id="3.30.70.270">
    <property type="match status" value="2"/>
</dbReference>
<feature type="compositionally biased region" description="Basic residues" evidence="1">
    <location>
        <begin position="54"/>
        <end position="69"/>
    </location>
</feature>
<feature type="region of interest" description="Disordered" evidence="1">
    <location>
        <begin position="39"/>
        <end position="191"/>
    </location>
</feature>
<feature type="region of interest" description="Disordered" evidence="1">
    <location>
        <begin position="452"/>
        <end position="483"/>
    </location>
</feature>
<dbReference type="InterPro" id="IPR041577">
    <property type="entry name" value="RT_RNaseH_2"/>
</dbReference>
<dbReference type="PANTHER" id="PTHR48475">
    <property type="entry name" value="RIBONUCLEASE H"/>
    <property type="match status" value="1"/>
</dbReference>
<feature type="compositionally biased region" description="Basic and acidic residues" evidence="1">
    <location>
        <begin position="141"/>
        <end position="164"/>
    </location>
</feature>
<feature type="compositionally biased region" description="Basic residues" evidence="1">
    <location>
        <begin position="236"/>
        <end position="251"/>
    </location>
</feature>
<dbReference type="GO" id="GO:0004523">
    <property type="term" value="F:RNA-DNA hybrid ribonuclease activity"/>
    <property type="evidence" value="ECO:0007669"/>
    <property type="project" value="InterPro"/>
</dbReference>
<organism evidence="4">
    <name type="scientific">Tanacetum cinerariifolium</name>
    <name type="common">Dalmatian daisy</name>
    <name type="synonym">Chrysanthemum cinerariifolium</name>
    <dbReference type="NCBI Taxonomy" id="118510"/>
    <lineage>
        <taxon>Eukaryota</taxon>
        <taxon>Viridiplantae</taxon>
        <taxon>Streptophyta</taxon>
        <taxon>Embryophyta</taxon>
        <taxon>Tracheophyta</taxon>
        <taxon>Spermatophyta</taxon>
        <taxon>Magnoliopsida</taxon>
        <taxon>eudicotyledons</taxon>
        <taxon>Gunneridae</taxon>
        <taxon>Pentapetalae</taxon>
        <taxon>asterids</taxon>
        <taxon>campanulids</taxon>
        <taxon>Asterales</taxon>
        <taxon>Asteraceae</taxon>
        <taxon>Asteroideae</taxon>
        <taxon>Anthemideae</taxon>
        <taxon>Anthemidinae</taxon>
        <taxon>Tanacetum</taxon>
    </lineage>
</organism>
<dbReference type="InterPro" id="IPR012337">
    <property type="entry name" value="RNaseH-like_sf"/>
</dbReference>
<gene>
    <name evidence="4" type="ORF">Tci_054038</name>
</gene>
<evidence type="ECO:0000259" key="2">
    <source>
        <dbReference type="Pfam" id="PF13456"/>
    </source>
</evidence>
<feature type="domain" description="Reverse transcriptase/retrotransposon-derived protein RNase H-like" evidence="3">
    <location>
        <begin position="860"/>
        <end position="957"/>
    </location>
</feature>